<dbReference type="Proteomes" id="UP000218965">
    <property type="component" value="Chromosome"/>
</dbReference>
<sequence>MGTSYPRTAEEAWAEADAYLKGADRPDGLDESALKALSPEARMRVISVLAQAAEPTKPHERVLFEVHQLMFEGNATFGKVTAELESMSPEGRQYARHLLTSHPEYRLKGLSWPDKPLQLNDFHSPAAGNRPSGYQSAVDTMIGVTEPRLAKAIALIYDSKVEAGRHDWAAAEKKITEAIELLDELPNKIPEPMLAVALFHREAYLGQQGDSFGARSSIERSIRIFALLCEADDSYAPDLAAASQSYSYCLAELGELVGARAAINAAIDVLSDHVDRAKSSKVVPLASAYETRCEIEIRIGDLAAARDSRLAALQQLARISPEELAHNPALVEHLEATLERKASRIG</sequence>
<gene>
    <name evidence="1" type="ORF">MalAC0309_0793</name>
</gene>
<reference evidence="2" key="1">
    <citation type="submission" date="2015-12" db="EMBL/GenBank/DDBJ databases">
        <authorList>
            <person name="Shamseldin A."/>
            <person name="Moawad H."/>
            <person name="Abd El-Rahim W.M."/>
            <person name="Sadowsky M.J."/>
        </authorList>
    </citation>
    <scope>NUCLEOTIDE SEQUENCE [LARGE SCALE GENOMIC DNA]</scope>
    <source>
        <strain evidence="2">JAM AC0309</strain>
    </source>
</reference>
<name>A0A0U5BM80_9MICO</name>
<dbReference type="RefSeq" id="WP_150129180.1">
    <property type="nucleotide sequence ID" value="NZ_AP017315.1"/>
</dbReference>
<proteinExistence type="predicted"/>
<protein>
    <recommendedName>
        <fullName evidence="3">Tetratricopeptide repeat protein</fullName>
    </recommendedName>
</protein>
<evidence type="ECO:0000313" key="2">
    <source>
        <dbReference type="Proteomes" id="UP000218965"/>
    </source>
</evidence>
<dbReference type="KEGG" id="malk:MalAC0309_0793"/>
<dbReference type="Gene3D" id="1.25.40.10">
    <property type="entry name" value="Tetratricopeptide repeat domain"/>
    <property type="match status" value="1"/>
</dbReference>
<evidence type="ECO:0008006" key="3">
    <source>
        <dbReference type="Google" id="ProtNLM"/>
    </source>
</evidence>
<dbReference type="AlphaFoldDB" id="A0A0U5BM80"/>
<reference evidence="1 2" key="2">
    <citation type="submission" date="2016-01" db="EMBL/GenBank/DDBJ databases">
        <title>Microcella alkaliphila JAM AC0309 whole genome shotgun sequence.</title>
        <authorList>
            <person name="Kurata A."/>
            <person name="Hirose Y."/>
            <person name="Kishimoto N."/>
            <person name="Kobayashi T."/>
        </authorList>
    </citation>
    <scope>NUCLEOTIDE SEQUENCE [LARGE SCALE GENOMIC DNA]</scope>
    <source>
        <strain evidence="1 2">JAM AC0309</strain>
    </source>
</reference>
<dbReference type="EMBL" id="AP017315">
    <property type="protein sequence ID" value="BAU31660.1"/>
    <property type="molecule type" value="Genomic_DNA"/>
</dbReference>
<accession>A0A0U5BM80</accession>
<organism evidence="1 2">
    <name type="scientific">Microcella alkaliphila</name>
    <dbReference type="NCBI Taxonomy" id="279828"/>
    <lineage>
        <taxon>Bacteria</taxon>
        <taxon>Bacillati</taxon>
        <taxon>Actinomycetota</taxon>
        <taxon>Actinomycetes</taxon>
        <taxon>Micrococcales</taxon>
        <taxon>Microbacteriaceae</taxon>
        <taxon>Microcella</taxon>
    </lineage>
</organism>
<dbReference type="InterPro" id="IPR011990">
    <property type="entry name" value="TPR-like_helical_dom_sf"/>
</dbReference>
<evidence type="ECO:0000313" key="1">
    <source>
        <dbReference type="EMBL" id="BAU31660.1"/>
    </source>
</evidence>
<dbReference type="SUPFAM" id="SSF48452">
    <property type="entry name" value="TPR-like"/>
    <property type="match status" value="1"/>
</dbReference>